<protein>
    <submittedName>
        <fullName evidence="4">LAQU0S03e07316g1_1</fullName>
    </submittedName>
</protein>
<dbReference type="InterPro" id="IPR013785">
    <property type="entry name" value="Aldolase_TIM"/>
</dbReference>
<dbReference type="Pfam" id="PF03060">
    <property type="entry name" value="NMO"/>
    <property type="match status" value="2"/>
</dbReference>
<evidence type="ECO:0000256" key="2">
    <source>
        <dbReference type="ARBA" id="ARBA00022643"/>
    </source>
</evidence>
<dbReference type="EMBL" id="LN890565">
    <property type="protein sequence ID" value="CUS21644.1"/>
    <property type="molecule type" value="Genomic_DNA"/>
</dbReference>
<dbReference type="Gene3D" id="3.20.20.70">
    <property type="entry name" value="Aldolase class I"/>
    <property type="match status" value="1"/>
</dbReference>
<reference evidence="5" key="1">
    <citation type="submission" date="2015-10" db="EMBL/GenBank/DDBJ databases">
        <authorList>
            <person name="Devillers H."/>
        </authorList>
    </citation>
    <scope>NUCLEOTIDE SEQUENCE [LARGE SCALE GENOMIC DNA]</scope>
</reference>
<name>A0A0P1KPX6_9SACH</name>
<keyword evidence="3" id="KW-0560">Oxidoreductase</keyword>
<evidence type="ECO:0000313" key="5">
    <source>
        <dbReference type="Proteomes" id="UP000236544"/>
    </source>
</evidence>
<organism evidence="4 5">
    <name type="scientific">Lachancea quebecensis</name>
    <dbReference type="NCBI Taxonomy" id="1654605"/>
    <lineage>
        <taxon>Eukaryota</taxon>
        <taxon>Fungi</taxon>
        <taxon>Dikarya</taxon>
        <taxon>Ascomycota</taxon>
        <taxon>Saccharomycotina</taxon>
        <taxon>Saccharomycetes</taxon>
        <taxon>Saccharomycetales</taxon>
        <taxon>Saccharomycetaceae</taxon>
        <taxon>Lachancea</taxon>
    </lineage>
</organism>
<sequence>MGSSLQLIYPWIRSPLVVCSPMLRISQPALAVAVSHAGGLGFVAGGYDADELTLNMENAVDLLKGLNPPVPSQTGVLPIGIGFVLWGCDLERSVHVIQQFVPAAVWLFAASSNDQYALWASRIRDATQRRTQIWVQVAGVKEGLEVVRVAQPDVLVAQGNDAGGHGMKRSASVISLVPELRDSLDAQGFNHTAVLAAGGIVDGRGAAAALVLGADGVVMGTRFLASREAVVVKGYQQELLRAEDGGVCTVRSKLFDRVKETNGWPEGYNGRAFVNRTFLDAKNGMPDKQNISLHKQEVSQGDTDGGLKARTIRYAGTGVGLIHDVVPAAEIVARVTAEAENSLGETINNLKAGN</sequence>
<proteinExistence type="predicted"/>
<gene>
    <name evidence="4" type="ORF">LAQU0_S03e07316g</name>
</gene>
<evidence type="ECO:0000256" key="3">
    <source>
        <dbReference type="ARBA" id="ARBA00023002"/>
    </source>
</evidence>
<evidence type="ECO:0000256" key="1">
    <source>
        <dbReference type="ARBA" id="ARBA00022630"/>
    </source>
</evidence>
<evidence type="ECO:0000313" key="4">
    <source>
        <dbReference type="EMBL" id="CUS21644.1"/>
    </source>
</evidence>
<dbReference type="PANTHER" id="PTHR32332:SF34">
    <property type="entry name" value="2-NITROPROPANE DIOXYGENASE FAMILY, PUTATIVE-RELATED"/>
    <property type="match status" value="1"/>
</dbReference>
<dbReference type="PANTHER" id="PTHR32332">
    <property type="entry name" value="2-NITROPROPANE DIOXYGENASE"/>
    <property type="match status" value="1"/>
</dbReference>
<accession>A0A0P1KPX6</accession>
<dbReference type="SUPFAM" id="SSF51412">
    <property type="entry name" value="Inosine monophosphate dehydrogenase (IMPDH)"/>
    <property type="match status" value="1"/>
</dbReference>
<dbReference type="GO" id="GO:0018580">
    <property type="term" value="F:nitronate monooxygenase activity"/>
    <property type="evidence" value="ECO:0007669"/>
    <property type="project" value="InterPro"/>
</dbReference>
<dbReference type="Proteomes" id="UP000236544">
    <property type="component" value="Unassembled WGS sequence"/>
</dbReference>
<dbReference type="AlphaFoldDB" id="A0A0P1KPX6"/>
<keyword evidence="1" id="KW-0285">Flavoprotein</keyword>
<keyword evidence="2" id="KW-0288">FMN</keyword>
<dbReference type="OrthoDB" id="2349068at2759"/>
<dbReference type="InterPro" id="IPR004136">
    <property type="entry name" value="NMO"/>
</dbReference>
<dbReference type="CDD" id="cd04730">
    <property type="entry name" value="NPD_like"/>
    <property type="match status" value="1"/>
</dbReference>
<keyword evidence="5" id="KW-1185">Reference proteome</keyword>